<reference evidence="1 2" key="1">
    <citation type="journal article" date="2018" name="Sci. Rep.">
        <title>Genomic signatures of local adaptation to the degree of environmental predictability in rotifers.</title>
        <authorList>
            <person name="Franch-Gras L."/>
            <person name="Hahn C."/>
            <person name="Garcia-Roger E.M."/>
            <person name="Carmona M.J."/>
            <person name="Serra M."/>
            <person name="Gomez A."/>
        </authorList>
    </citation>
    <scope>NUCLEOTIDE SEQUENCE [LARGE SCALE GENOMIC DNA]</scope>
    <source>
        <strain evidence="1">HYR1</strain>
    </source>
</reference>
<keyword evidence="2" id="KW-1185">Reference proteome</keyword>
<dbReference type="EMBL" id="REGN01011256">
    <property type="protein sequence ID" value="RMZ97681.1"/>
    <property type="molecule type" value="Genomic_DNA"/>
</dbReference>
<accession>A0A3M7PEZ3</accession>
<protein>
    <submittedName>
        <fullName evidence="1">Uncharacterized protein</fullName>
    </submittedName>
</protein>
<dbReference type="Proteomes" id="UP000276133">
    <property type="component" value="Unassembled WGS sequence"/>
</dbReference>
<sequence length="133" mass="15042">MNVIGVVHSVFMSFQIGEQAIRFKMFDVRMLGINPQSATVRQKIQFDVSNLKEIDSAFNLAVTHTATVSLLADECLLGANEAKSAQRLVPEFSSSIKQIMFNKLSSHFNLKKTRNKCRRGDKIILKYSMIIVF</sequence>
<comment type="caution">
    <text evidence="1">The sequence shown here is derived from an EMBL/GenBank/DDBJ whole genome shotgun (WGS) entry which is preliminary data.</text>
</comment>
<organism evidence="1 2">
    <name type="scientific">Brachionus plicatilis</name>
    <name type="common">Marine rotifer</name>
    <name type="synonym">Brachionus muelleri</name>
    <dbReference type="NCBI Taxonomy" id="10195"/>
    <lineage>
        <taxon>Eukaryota</taxon>
        <taxon>Metazoa</taxon>
        <taxon>Spiralia</taxon>
        <taxon>Gnathifera</taxon>
        <taxon>Rotifera</taxon>
        <taxon>Eurotatoria</taxon>
        <taxon>Monogononta</taxon>
        <taxon>Pseudotrocha</taxon>
        <taxon>Ploima</taxon>
        <taxon>Brachionidae</taxon>
        <taxon>Brachionus</taxon>
    </lineage>
</organism>
<proteinExistence type="predicted"/>
<name>A0A3M7PEZ3_BRAPC</name>
<evidence type="ECO:0000313" key="1">
    <source>
        <dbReference type="EMBL" id="RMZ97681.1"/>
    </source>
</evidence>
<evidence type="ECO:0000313" key="2">
    <source>
        <dbReference type="Proteomes" id="UP000276133"/>
    </source>
</evidence>
<gene>
    <name evidence="1" type="ORF">BpHYR1_018121</name>
</gene>
<dbReference type="AlphaFoldDB" id="A0A3M7PEZ3"/>